<keyword evidence="4 6" id="KW-0460">Magnesium</keyword>
<feature type="domain" description="Alpha-D-phosphohexomutase alpha/beta/alpha" evidence="9">
    <location>
        <begin position="168"/>
        <end position="265"/>
    </location>
</feature>
<dbReference type="InterPro" id="IPR005844">
    <property type="entry name" value="A-D-PHexomutase_a/b/a-I"/>
</dbReference>
<dbReference type="FunFam" id="3.40.120.10:FF:000003">
    <property type="entry name" value="Phosphoglucosamine mutase"/>
    <property type="match status" value="1"/>
</dbReference>
<dbReference type="InterPro" id="IPR050060">
    <property type="entry name" value="Phosphoglucosamine_mutase"/>
</dbReference>
<dbReference type="PRINTS" id="PR00509">
    <property type="entry name" value="PGMPMM"/>
</dbReference>
<dbReference type="GO" id="GO:0008966">
    <property type="term" value="F:phosphoglucosamine mutase activity"/>
    <property type="evidence" value="ECO:0007669"/>
    <property type="project" value="UniProtKB-UniRule"/>
</dbReference>
<keyword evidence="5 6" id="KW-0413">Isomerase</keyword>
<feature type="binding site" description="via phosphate group" evidence="6">
    <location>
        <position position="113"/>
    </location>
    <ligand>
        <name>Mg(2+)</name>
        <dbReference type="ChEBI" id="CHEBI:18420"/>
    </ligand>
</feature>
<dbReference type="SUPFAM" id="SSF53738">
    <property type="entry name" value="Phosphoglucomutase, first 3 domains"/>
    <property type="match status" value="3"/>
</dbReference>
<dbReference type="Gene3D" id="3.40.120.10">
    <property type="entry name" value="Alpha-D-Glucose-1,6-Bisphosphate, subunit A, domain 3"/>
    <property type="match status" value="3"/>
</dbReference>
<comment type="similarity">
    <text evidence="1 6">Belongs to the phosphohexose mutase family.</text>
</comment>
<organism evidence="11 12">
    <name type="scientific">OM182 bacterium BACL3 MAG-120920-bin41</name>
    <dbReference type="NCBI Taxonomy" id="1655580"/>
    <lineage>
        <taxon>Bacteria</taxon>
        <taxon>Pseudomonadati</taxon>
        <taxon>Pseudomonadota</taxon>
        <taxon>Gammaproteobacteria</taxon>
        <taxon>OMG group</taxon>
        <taxon>OM182 clade</taxon>
    </lineage>
</organism>
<dbReference type="Pfam" id="PF02879">
    <property type="entry name" value="PGM_PMM_II"/>
    <property type="match status" value="1"/>
</dbReference>
<dbReference type="InterPro" id="IPR005841">
    <property type="entry name" value="Alpha-D-phosphohexomutase_SF"/>
</dbReference>
<dbReference type="CDD" id="cd05802">
    <property type="entry name" value="GlmM"/>
    <property type="match status" value="1"/>
</dbReference>
<protein>
    <recommendedName>
        <fullName evidence="6">Phosphoglucosamine mutase</fullName>
        <ecNumber evidence="6">5.4.2.10</ecNumber>
    </recommendedName>
</protein>
<evidence type="ECO:0000256" key="2">
    <source>
        <dbReference type="ARBA" id="ARBA00022553"/>
    </source>
</evidence>
<comment type="function">
    <text evidence="6">Catalyzes the conversion of glucosamine-6-phosphate to glucosamine-1-phosphate.</text>
</comment>
<dbReference type="InterPro" id="IPR005846">
    <property type="entry name" value="A-D-PHexomutase_a/b/a-III"/>
</dbReference>
<evidence type="ECO:0000256" key="1">
    <source>
        <dbReference type="ARBA" id="ARBA00010231"/>
    </source>
</evidence>
<dbReference type="InterPro" id="IPR036900">
    <property type="entry name" value="A-D-PHexomutase_C_sf"/>
</dbReference>
<dbReference type="GO" id="GO:0000287">
    <property type="term" value="F:magnesium ion binding"/>
    <property type="evidence" value="ECO:0007669"/>
    <property type="project" value="UniProtKB-UniRule"/>
</dbReference>
<dbReference type="PANTHER" id="PTHR42946:SF1">
    <property type="entry name" value="PHOSPHOGLUCOMUTASE (ALPHA-D-GLUCOSE-1,6-BISPHOSPHATE-DEPENDENT)"/>
    <property type="match status" value="1"/>
</dbReference>
<keyword evidence="3 6" id="KW-0479">Metal-binding</keyword>
<dbReference type="FunFam" id="3.30.310.50:FF:000001">
    <property type="entry name" value="Phosphoglucosamine mutase"/>
    <property type="match status" value="1"/>
</dbReference>
<dbReference type="SUPFAM" id="SSF55957">
    <property type="entry name" value="Phosphoglucomutase, C-terminal domain"/>
    <property type="match status" value="1"/>
</dbReference>
<comment type="cofactor">
    <cofactor evidence="6">
        <name>Mg(2+)</name>
        <dbReference type="ChEBI" id="CHEBI:18420"/>
    </cofactor>
    <text evidence="6">Binds 1 Mg(2+) ion per subunit.</text>
</comment>
<dbReference type="PANTHER" id="PTHR42946">
    <property type="entry name" value="PHOSPHOHEXOSE MUTASE"/>
    <property type="match status" value="1"/>
</dbReference>
<feature type="active site" description="Phosphoserine intermediate" evidence="6">
    <location>
        <position position="113"/>
    </location>
</feature>
<dbReference type="GO" id="GO:0005829">
    <property type="term" value="C:cytosol"/>
    <property type="evidence" value="ECO:0007669"/>
    <property type="project" value="TreeGrafter"/>
</dbReference>
<evidence type="ECO:0000256" key="6">
    <source>
        <dbReference type="HAMAP-Rule" id="MF_01554"/>
    </source>
</evidence>
<dbReference type="GO" id="GO:0009252">
    <property type="term" value="P:peptidoglycan biosynthetic process"/>
    <property type="evidence" value="ECO:0007669"/>
    <property type="project" value="TreeGrafter"/>
</dbReference>
<feature type="domain" description="Alpha-D-phosphohexomutase alpha/beta/alpha" evidence="8">
    <location>
        <begin position="14"/>
        <end position="147"/>
    </location>
</feature>
<feature type="modified residue" description="Phosphoserine" evidence="6">
    <location>
        <position position="113"/>
    </location>
</feature>
<evidence type="ECO:0000313" key="11">
    <source>
        <dbReference type="EMBL" id="KRO81362.1"/>
    </source>
</evidence>
<evidence type="ECO:0000259" key="9">
    <source>
        <dbReference type="Pfam" id="PF02879"/>
    </source>
</evidence>
<comment type="PTM">
    <text evidence="6">Activated by phosphorylation.</text>
</comment>
<evidence type="ECO:0000259" key="10">
    <source>
        <dbReference type="Pfam" id="PF02880"/>
    </source>
</evidence>
<dbReference type="GO" id="GO:0004615">
    <property type="term" value="F:phosphomannomutase activity"/>
    <property type="evidence" value="ECO:0007669"/>
    <property type="project" value="TreeGrafter"/>
</dbReference>
<dbReference type="GO" id="GO:0005975">
    <property type="term" value="P:carbohydrate metabolic process"/>
    <property type="evidence" value="ECO:0007669"/>
    <property type="project" value="InterPro"/>
</dbReference>
<dbReference type="Gene3D" id="3.30.310.50">
    <property type="entry name" value="Alpha-D-phosphohexomutase, C-terminal domain"/>
    <property type="match status" value="1"/>
</dbReference>
<dbReference type="EMBL" id="LIBE01000269">
    <property type="protein sequence ID" value="KRO81362.1"/>
    <property type="molecule type" value="Genomic_DNA"/>
</dbReference>
<dbReference type="NCBIfam" id="NF008139">
    <property type="entry name" value="PRK10887.1"/>
    <property type="match status" value="1"/>
</dbReference>
<evidence type="ECO:0000313" key="12">
    <source>
        <dbReference type="Proteomes" id="UP000051547"/>
    </source>
</evidence>
<evidence type="ECO:0000256" key="3">
    <source>
        <dbReference type="ARBA" id="ARBA00022723"/>
    </source>
</evidence>
<comment type="caution">
    <text evidence="11">The sequence shown here is derived from an EMBL/GenBank/DDBJ whole genome shotgun (WGS) entry which is preliminary data.</text>
</comment>
<dbReference type="Pfam" id="PF02880">
    <property type="entry name" value="PGM_PMM_III"/>
    <property type="match status" value="1"/>
</dbReference>
<accession>A0A0R2T7A8</accession>
<dbReference type="FunFam" id="3.40.120.10:FF:000001">
    <property type="entry name" value="Phosphoglucosamine mutase"/>
    <property type="match status" value="1"/>
</dbReference>
<dbReference type="Proteomes" id="UP000051547">
    <property type="component" value="Unassembled WGS sequence"/>
</dbReference>
<proteinExistence type="inferred from homology"/>
<feature type="binding site" evidence="6">
    <location>
        <position position="256"/>
    </location>
    <ligand>
        <name>Mg(2+)</name>
        <dbReference type="ChEBI" id="CHEBI:18420"/>
    </ligand>
</feature>
<dbReference type="EC" id="5.4.2.10" evidence="6"/>
<feature type="domain" description="Alpha-D-phosphohexomutase C-terminal" evidence="7">
    <location>
        <begin position="384"/>
        <end position="450"/>
    </location>
</feature>
<feature type="domain" description="Alpha-D-phosphohexomutase alpha/beta/alpha" evidence="10">
    <location>
        <begin position="269"/>
        <end position="376"/>
    </location>
</feature>
<evidence type="ECO:0000259" key="8">
    <source>
        <dbReference type="Pfam" id="PF02878"/>
    </source>
</evidence>
<dbReference type="InterPro" id="IPR005843">
    <property type="entry name" value="A-D-PHexomutase_C"/>
</dbReference>
<evidence type="ECO:0000259" key="7">
    <source>
        <dbReference type="Pfam" id="PF00408"/>
    </source>
</evidence>
<evidence type="ECO:0000256" key="5">
    <source>
        <dbReference type="ARBA" id="ARBA00023235"/>
    </source>
</evidence>
<dbReference type="NCBIfam" id="TIGR01455">
    <property type="entry name" value="glmM"/>
    <property type="match status" value="1"/>
</dbReference>
<evidence type="ECO:0000256" key="4">
    <source>
        <dbReference type="ARBA" id="ARBA00022842"/>
    </source>
</evidence>
<name>A0A0R2T7A8_9GAMM</name>
<sequence>MSAASNKSAPTTKRYFGTDGIRGAVGQAPITPDFMLKLGWAAGRVFADANGARGKILIGKDTRISGYMFEAALEAGIAAAGVDIGLLGPMPTPAIAYLTRTLRARAGIVISASHNSFEDNGIKFFSGTGTKLPDDIEHAIEAELEKELTTVRPELIGKASRVNDAAGRYIEFCKSTVGQSLRLNGMKIVVDCAHGSTYHIAPSVFTELGATVISQGVSPNGLNINQNAGSTSPQVLADRVIAEKADLGVAFDGDGDRVVMVDHLGNVLDGDEILYIIASDRLRQNVEFGGVVGTQMSNLGLQLGLDALGVPFTRTPVGDRYVMQEMIKRGWSLGGESSGHVICSDLSSTGDGIISALQALAAVVNGGKSLAELRTQMSKLPQKMINVRISRGVELVGNSAIASAVQQVEAELGARGRVLLRPSGTEPVLRVMVEGEDASDVARLAEQLAQAVRDVARDPHLG</sequence>
<dbReference type="InterPro" id="IPR006352">
    <property type="entry name" value="GlmM_bact"/>
</dbReference>
<comment type="catalytic activity">
    <reaction evidence="6">
        <text>alpha-D-glucosamine 1-phosphate = D-glucosamine 6-phosphate</text>
        <dbReference type="Rhea" id="RHEA:23424"/>
        <dbReference type="ChEBI" id="CHEBI:58516"/>
        <dbReference type="ChEBI" id="CHEBI:58725"/>
        <dbReference type="EC" id="5.4.2.10"/>
    </reaction>
</comment>
<keyword evidence="2 6" id="KW-0597">Phosphoprotein</keyword>
<reference evidence="11 12" key="1">
    <citation type="submission" date="2015-10" db="EMBL/GenBank/DDBJ databases">
        <title>Metagenome-Assembled Genomes uncover a global brackish microbiome.</title>
        <authorList>
            <person name="Hugerth L.W."/>
            <person name="Larsson J."/>
            <person name="Alneberg J."/>
            <person name="Lindh M.V."/>
            <person name="Legrand C."/>
            <person name="Pinhassi J."/>
            <person name="Andersson A.F."/>
        </authorList>
    </citation>
    <scope>NUCLEOTIDE SEQUENCE [LARGE SCALE GENOMIC DNA]</scope>
    <source>
        <strain evidence="11">BACL4 MAG-120920-bin41</strain>
    </source>
</reference>
<gene>
    <name evidence="6 11" type="primary">glmM</name>
    <name evidence="11" type="ORF">ABR72_09315</name>
</gene>
<dbReference type="InterPro" id="IPR016055">
    <property type="entry name" value="A-D-PHexomutase_a/b/a-I/II/III"/>
</dbReference>
<feature type="binding site" evidence="6">
    <location>
        <position position="254"/>
    </location>
    <ligand>
        <name>Mg(2+)</name>
        <dbReference type="ChEBI" id="CHEBI:18420"/>
    </ligand>
</feature>
<dbReference type="AlphaFoldDB" id="A0A0R2T7A8"/>
<dbReference type="GO" id="GO:0006048">
    <property type="term" value="P:UDP-N-acetylglucosamine biosynthetic process"/>
    <property type="evidence" value="ECO:0007669"/>
    <property type="project" value="TreeGrafter"/>
</dbReference>
<dbReference type="Pfam" id="PF00408">
    <property type="entry name" value="PGM_PMM_IV"/>
    <property type="match status" value="1"/>
</dbReference>
<dbReference type="InterPro" id="IPR005845">
    <property type="entry name" value="A-D-PHexomutase_a/b/a-II"/>
</dbReference>
<dbReference type="HAMAP" id="MF_01554_B">
    <property type="entry name" value="GlmM_B"/>
    <property type="match status" value="1"/>
</dbReference>
<dbReference type="Pfam" id="PF02878">
    <property type="entry name" value="PGM_PMM_I"/>
    <property type="match status" value="1"/>
</dbReference>
<feature type="binding site" evidence="6">
    <location>
        <position position="252"/>
    </location>
    <ligand>
        <name>Mg(2+)</name>
        <dbReference type="ChEBI" id="CHEBI:18420"/>
    </ligand>
</feature>